<evidence type="ECO:0000313" key="3">
    <source>
        <dbReference type="EMBL" id="TJZ55973.1"/>
    </source>
</evidence>
<accession>A0A4U0NNR3</accession>
<keyword evidence="2" id="KW-1133">Transmembrane helix</keyword>
<keyword evidence="2" id="KW-0472">Membrane</keyword>
<feature type="transmembrane region" description="Helical" evidence="2">
    <location>
        <begin position="426"/>
        <end position="445"/>
    </location>
</feature>
<comment type="caution">
    <text evidence="3">The sequence shown here is derived from an EMBL/GenBank/DDBJ whole genome shotgun (WGS) entry which is preliminary data.</text>
</comment>
<gene>
    <name evidence="3" type="ORF">FCH28_11950</name>
</gene>
<feature type="transmembrane region" description="Helical" evidence="2">
    <location>
        <begin position="7"/>
        <end position="27"/>
    </location>
</feature>
<dbReference type="Proteomes" id="UP000308697">
    <property type="component" value="Unassembled WGS sequence"/>
</dbReference>
<feature type="transmembrane region" description="Helical" evidence="2">
    <location>
        <begin position="39"/>
        <end position="59"/>
    </location>
</feature>
<dbReference type="AlphaFoldDB" id="A0A4U0NNR3"/>
<keyword evidence="4" id="KW-1185">Reference proteome</keyword>
<feature type="transmembrane region" description="Helical" evidence="2">
    <location>
        <begin position="234"/>
        <end position="255"/>
    </location>
</feature>
<evidence type="ECO:0000256" key="1">
    <source>
        <dbReference type="SAM" id="MobiDB-lite"/>
    </source>
</evidence>
<dbReference type="EMBL" id="SUMB01000003">
    <property type="protein sequence ID" value="TJZ55973.1"/>
    <property type="molecule type" value="Genomic_DNA"/>
</dbReference>
<reference evidence="3 4" key="1">
    <citation type="submission" date="2019-04" db="EMBL/GenBank/DDBJ databases">
        <title>Streptomyces piniterrae sp. nov., a heliquinomycin-producing actinomycete isolated from rhizosphere soil of Pinus yunnanensis.</title>
        <authorList>
            <person name="Zhuang X."/>
            <person name="Zhao J."/>
        </authorList>
    </citation>
    <scope>NUCLEOTIDE SEQUENCE [LARGE SCALE GENOMIC DNA]</scope>
    <source>
        <strain evidence="4">jys28</strain>
    </source>
</reference>
<keyword evidence="2" id="KW-0812">Transmembrane</keyword>
<feature type="transmembrane region" description="Helical" evidence="2">
    <location>
        <begin position="400"/>
        <end position="420"/>
    </location>
</feature>
<name>A0A4U0NNR3_9ACTN</name>
<evidence type="ECO:0000256" key="2">
    <source>
        <dbReference type="SAM" id="Phobius"/>
    </source>
</evidence>
<evidence type="ECO:0000313" key="4">
    <source>
        <dbReference type="Proteomes" id="UP000308697"/>
    </source>
</evidence>
<protein>
    <submittedName>
        <fullName evidence="3">Uncharacterized protein</fullName>
    </submittedName>
</protein>
<organism evidence="3 4">
    <name type="scientific">Streptomyces piniterrae</name>
    <dbReference type="NCBI Taxonomy" id="2571125"/>
    <lineage>
        <taxon>Bacteria</taxon>
        <taxon>Bacillati</taxon>
        <taxon>Actinomycetota</taxon>
        <taxon>Actinomycetes</taxon>
        <taxon>Kitasatosporales</taxon>
        <taxon>Streptomycetaceae</taxon>
        <taxon>Streptomyces</taxon>
    </lineage>
</organism>
<dbReference type="OrthoDB" id="4214144at2"/>
<proteinExistence type="predicted"/>
<sequence>MTAPAVWLGRCVTVVGLPALLVLTAGWLFLDAGPVRTGLVWGALAALILCVLTLTGYVLKAGLVSGGRAYELALDAAHDPAAVPGAALPAKLHGSAWTWVRITAAAVAVPTALVLGVSLAAGDPDRGRTAARIADAGYVIRELPVVAVGNVERAGSSPRASAEADYTVRPPSSGGGGGERARVTFRAETPTGVGQVGDTFSVAYAPSRPELGAVGALRPADVRMTLAGRTLPSSGFVIAVAAWALFAGVAPFLGLTAMPLPRRARTVGKDWITLRATVTGLAEHVEPPPGTGDNGGRSTGRYACLTLRTEAGDVPLNLAASHKHAAPLLVGRVGWLVWHTTVPKRKAAADFVADDGWQLPGRVPAAEAARIAARPRGPVPIDAARRVRLLELGGHWPRTVPVSILLGVLIWGATAGALLLPAEGGWRVWTAVAGALAPLALWALVPAEPAGRGD</sequence>
<dbReference type="RefSeq" id="WP_136739780.1">
    <property type="nucleotide sequence ID" value="NZ_SUMB01000003.1"/>
</dbReference>
<feature type="region of interest" description="Disordered" evidence="1">
    <location>
        <begin position="159"/>
        <end position="180"/>
    </location>
</feature>